<dbReference type="Gene3D" id="1.10.357.10">
    <property type="entry name" value="Tetracycline Repressor, domain 2"/>
    <property type="match status" value="1"/>
</dbReference>
<dbReference type="PANTHER" id="PTHR30055">
    <property type="entry name" value="HTH-TYPE TRANSCRIPTIONAL REGULATOR RUTR"/>
    <property type="match status" value="1"/>
</dbReference>
<dbReference type="Pfam" id="PF00440">
    <property type="entry name" value="TetR_N"/>
    <property type="match status" value="1"/>
</dbReference>
<dbReference type="InterPro" id="IPR001647">
    <property type="entry name" value="HTH_TetR"/>
</dbReference>
<keyword evidence="1" id="KW-0805">Transcription regulation</keyword>
<keyword evidence="2 4" id="KW-0238">DNA-binding</keyword>
<dbReference type="PANTHER" id="PTHR30055:SF234">
    <property type="entry name" value="HTH-TYPE TRANSCRIPTIONAL REGULATOR BETI"/>
    <property type="match status" value="1"/>
</dbReference>
<name>A0ABP5WIB4_9ACTN</name>
<keyword evidence="7" id="KW-1185">Reference proteome</keyword>
<reference evidence="7" key="1">
    <citation type="journal article" date="2019" name="Int. J. Syst. Evol. Microbiol.">
        <title>The Global Catalogue of Microorganisms (GCM) 10K type strain sequencing project: providing services to taxonomists for standard genome sequencing and annotation.</title>
        <authorList>
            <consortium name="The Broad Institute Genomics Platform"/>
            <consortium name="The Broad Institute Genome Sequencing Center for Infectious Disease"/>
            <person name="Wu L."/>
            <person name="Ma J."/>
        </authorList>
    </citation>
    <scope>NUCLEOTIDE SEQUENCE [LARGE SCALE GENOMIC DNA]</scope>
    <source>
        <strain evidence="7">JCM 3325</strain>
    </source>
</reference>
<sequence length="205" mass="21463">MGYLRRMAARRAAPGTGEKPLSFIEQARRGQLIEITIGLVAERGYAATSLASIAQAAGITKGAVLYHFASKDAVMAAAHAHVLSALVADVGAAVDAAPADQAPAAYVRRMVGHMADRPDHARVLIEAMINDDRPDSGARWKPLAAILQDARKARGQDPGTDPRTLALIVGGAIDAIIGERLQDADYDVEAGAESLIAMLEAATFA</sequence>
<dbReference type="InterPro" id="IPR009057">
    <property type="entry name" value="Homeodomain-like_sf"/>
</dbReference>
<gene>
    <name evidence="6" type="ORF">GCM10010191_43170</name>
</gene>
<evidence type="ECO:0000256" key="4">
    <source>
        <dbReference type="PROSITE-ProRule" id="PRU00335"/>
    </source>
</evidence>
<feature type="domain" description="HTH tetR-type" evidence="5">
    <location>
        <begin position="26"/>
        <end position="86"/>
    </location>
</feature>
<dbReference type="SUPFAM" id="SSF46689">
    <property type="entry name" value="Homeodomain-like"/>
    <property type="match status" value="1"/>
</dbReference>
<dbReference type="PROSITE" id="PS50977">
    <property type="entry name" value="HTH_TETR_2"/>
    <property type="match status" value="1"/>
</dbReference>
<evidence type="ECO:0000313" key="7">
    <source>
        <dbReference type="Proteomes" id="UP001501231"/>
    </source>
</evidence>
<evidence type="ECO:0000313" key="6">
    <source>
        <dbReference type="EMBL" id="GAA2426043.1"/>
    </source>
</evidence>
<evidence type="ECO:0000259" key="5">
    <source>
        <dbReference type="PROSITE" id="PS50977"/>
    </source>
</evidence>
<comment type="caution">
    <text evidence="6">The sequence shown here is derived from an EMBL/GenBank/DDBJ whole genome shotgun (WGS) entry which is preliminary data.</text>
</comment>
<protein>
    <submittedName>
        <fullName evidence="6">TetR/AcrR family transcriptional regulator</fullName>
    </submittedName>
</protein>
<proteinExistence type="predicted"/>
<dbReference type="Proteomes" id="UP001501231">
    <property type="component" value="Unassembled WGS sequence"/>
</dbReference>
<dbReference type="InterPro" id="IPR050109">
    <property type="entry name" value="HTH-type_TetR-like_transc_reg"/>
</dbReference>
<organism evidence="6 7">
    <name type="scientific">Actinomadura vinacea</name>
    <dbReference type="NCBI Taxonomy" id="115336"/>
    <lineage>
        <taxon>Bacteria</taxon>
        <taxon>Bacillati</taxon>
        <taxon>Actinomycetota</taxon>
        <taxon>Actinomycetes</taxon>
        <taxon>Streptosporangiales</taxon>
        <taxon>Thermomonosporaceae</taxon>
        <taxon>Actinomadura</taxon>
    </lineage>
</organism>
<feature type="DNA-binding region" description="H-T-H motif" evidence="4">
    <location>
        <begin position="49"/>
        <end position="68"/>
    </location>
</feature>
<evidence type="ECO:0000256" key="2">
    <source>
        <dbReference type="ARBA" id="ARBA00023125"/>
    </source>
</evidence>
<dbReference type="InterPro" id="IPR036271">
    <property type="entry name" value="Tet_transcr_reg_TetR-rel_C_sf"/>
</dbReference>
<keyword evidence="3" id="KW-0804">Transcription</keyword>
<evidence type="ECO:0000256" key="3">
    <source>
        <dbReference type="ARBA" id="ARBA00023163"/>
    </source>
</evidence>
<accession>A0ABP5WIB4</accession>
<dbReference type="PRINTS" id="PR00455">
    <property type="entry name" value="HTHTETR"/>
</dbReference>
<dbReference type="EMBL" id="BAAARW010000016">
    <property type="protein sequence ID" value="GAA2426043.1"/>
    <property type="molecule type" value="Genomic_DNA"/>
</dbReference>
<evidence type="ECO:0000256" key="1">
    <source>
        <dbReference type="ARBA" id="ARBA00023015"/>
    </source>
</evidence>
<dbReference type="SUPFAM" id="SSF48498">
    <property type="entry name" value="Tetracyclin repressor-like, C-terminal domain"/>
    <property type="match status" value="1"/>
</dbReference>